<feature type="region of interest" description="Disordered" evidence="1">
    <location>
        <begin position="97"/>
        <end position="142"/>
    </location>
</feature>
<reference evidence="2 3" key="1">
    <citation type="submission" date="2023-02" db="EMBL/GenBank/DDBJ databases">
        <title>LHISI_Scaffold_Assembly.</title>
        <authorList>
            <person name="Stuart O.P."/>
            <person name="Cleave R."/>
            <person name="Magrath M.J.L."/>
            <person name="Mikheyev A.S."/>
        </authorList>
    </citation>
    <scope>NUCLEOTIDE SEQUENCE [LARGE SCALE GENOMIC DNA]</scope>
    <source>
        <strain evidence="2">Daus_M_001</strain>
        <tissue evidence="2">Leg muscle</tissue>
    </source>
</reference>
<evidence type="ECO:0000313" key="3">
    <source>
        <dbReference type="Proteomes" id="UP001159363"/>
    </source>
</evidence>
<gene>
    <name evidence="2" type="ORF">PR048_028073</name>
</gene>
<accession>A0ABQ9GIA5</accession>
<proteinExistence type="predicted"/>
<protein>
    <submittedName>
        <fullName evidence="2">Uncharacterized protein</fullName>
    </submittedName>
</protein>
<dbReference type="Proteomes" id="UP001159363">
    <property type="component" value="Chromosome 11"/>
</dbReference>
<evidence type="ECO:0000256" key="1">
    <source>
        <dbReference type="SAM" id="MobiDB-lite"/>
    </source>
</evidence>
<keyword evidence="3" id="KW-1185">Reference proteome</keyword>
<feature type="compositionally biased region" description="Polar residues" evidence="1">
    <location>
        <begin position="115"/>
        <end position="125"/>
    </location>
</feature>
<sequence length="161" mass="16803">MLEGVRLKVLCGVFADGYSNEACRSNLSLAHHNAAAAAAAAAHSGLGLLPHHGHSGVYGGLYSPPAAPQYVHPHPHHQPSYYDLINQHISSAVAVSPKVECPSPPADDRSPVLLGSQSPVDNNASPHIVTLSNNNNNNNGSAKSIIVNQNMERPTVVSLSA</sequence>
<dbReference type="EMBL" id="JARBHB010000012">
    <property type="protein sequence ID" value="KAJ8871737.1"/>
    <property type="molecule type" value="Genomic_DNA"/>
</dbReference>
<comment type="caution">
    <text evidence="2">The sequence shown here is derived from an EMBL/GenBank/DDBJ whole genome shotgun (WGS) entry which is preliminary data.</text>
</comment>
<organism evidence="2 3">
    <name type="scientific">Dryococelus australis</name>
    <dbReference type="NCBI Taxonomy" id="614101"/>
    <lineage>
        <taxon>Eukaryota</taxon>
        <taxon>Metazoa</taxon>
        <taxon>Ecdysozoa</taxon>
        <taxon>Arthropoda</taxon>
        <taxon>Hexapoda</taxon>
        <taxon>Insecta</taxon>
        <taxon>Pterygota</taxon>
        <taxon>Neoptera</taxon>
        <taxon>Polyneoptera</taxon>
        <taxon>Phasmatodea</taxon>
        <taxon>Verophasmatodea</taxon>
        <taxon>Anareolatae</taxon>
        <taxon>Phasmatidae</taxon>
        <taxon>Eurycanthinae</taxon>
        <taxon>Dryococelus</taxon>
    </lineage>
</organism>
<name>A0ABQ9GIA5_9NEOP</name>
<evidence type="ECO:0000313" key="2">
    <source>
        <dbReference type="EMBL" id="KAJ8871737.1"/>
    </source>
</evidence>